<name>A0A5B7CNM2_PORTR</name>
<dbReference type="Proteomes" id="UP000324222">
    <property type="component" value="Unassembled WGS sequence"/>
</dbReference>
<proteinExistence type="predicted"/>
<comment type="caution">
    <text evidence="2">The sequence shown here is derived from an EMBL/GenBank/DDBJ whole genome shotgun (WGS) entry which is preliminary data.</text>
</comment>
<protein>
    <submittedName>
        <fullName evidence="2">Uncharacterized protein</fullName>
    </submittedName>
</protein>
<evidence type="ECO:0000256" key="1">
    <source>
        <dbReference type="SAM" id="MobiDB-lite"/>
    </source>
</evidence>
<gene>
    <name evidence="2" type="ORF">E2C01_003015</name>
</gene>
<evidence type="ECO:0000313" key="2">
    <source>
        <dbReference type="EMBL" id="MPC10381.1"/>
    </source>
</evidence>
<reference evidence="2 3" key="1">
    <citation type="submission" date="2019-05" db="EMBL/GenBank/DDBJ databases">
        <title>Another draft genome of Portunus trituberculatus and its Hox gene families provides insights of decapod evolution.</title>
        <authorList>
            <person name="Jeong J.-H."/>
            <person name="Song I."/>
            <person name="Kim S."/>
            <person name="Choi T."/>
            <person name="Kim D."/>
            <person name="Ryu S."/>
            <person name="Kim W."/>
        </authorList>
    </citation>
    <scope>NUCLEOTIDE SEQUENCE [LARGE SCALE GENOMIC DNA]</scope>
    <source>
        <tissue evidence="2">Muscle</tissue>
    </source>
</reference>
<accession>A0A5B7CNM2</accession>
<evidence type="ECO:0000313" key="3">
    <source>
        <dbReference type="Proteomes" id="UP000324222"/>
    </source>
</evidence>
<keyword evidence="3" id="KW-1185">Reference proteome</keyword>
<dbReference type="EMBL" id="VSRR010000114">
    <property type="protein sequence ID" value="MPC10381.1"/>
    <property type="molecule type" value="Genomic_DNA"/>
</dbReference>
<dbReference type="AlphaFoldDB" id="A0A5B7CNM2"/>
<sequence length="143" mass="15777">MKNGKVAQNMGVGMGHGNVISVLSVLERCYILTSSLAQHTATTTPYTHPHVCMSVCQHPIPPLLTYNYKLLLLINLPYLLHLSTSADKRATETPLHTPSFPPHPTPRLHTTPLPPPPSLLLLPSTRSFLTPHSTPQTHYTKHV</sequence>
<organism evidence="2 3">
    <name type="scientific">Portunus trituberculatus</name>
    <name type="common">Swimming crab</name>
    <name type="synonym">Neptunus trituberculatus</name>
    <dbReference type="NCBI Taxonomy" id="210409"/>
    <lineage>
        <taxon>Eukaryota</taxon>
        <taxon>Metazoa</taxon>
        <taxon>Ecdysozoa</taxon>
        <taxon>Arthropoda</taxon>
        <taxon>Crustacea</taxon>
        <taxon>Multicrustacea</taxon>
        <taxon>Malacostraca</taxon>
        <taxon>Eumalacostraca</taxon>
        <taxon>Eucarida</taxon>
        <taxon>Decapoda</taxon>
        <taxon>Pleocyemata</taxon>
        <taxon>Brachyura</taxon>
        <taxon>Eubrachyura</taxon>
        <taxon>Portunoidea</taxon>
        <taxon>Portunidae</taxon>
        <taxon>Portuninae</taxon>
        <taxon>Portunus</taxon>
    </lineage>
</organism>
<feature type="region of interest" description="Disordered" evidence="1">
    <location>
        <begin position="90"/>
        <end position="113"/>
    </location>
</feature>